<feature type="transmembrane region" description="Helical" evidence="3">
    <location>
        <begin position="412"/>
        <end position="437"/>
    </location>
</feature>
<keyword evidence="3" id="KW-1133">Transmembrane helix</keyword>
<keyword evidence="1" id="KW-0677">Repeat</keyword>
<evidence type="ECO:0000313" key="5">
    <source>
        <dbReference type="Proteomes" id="UP000054544"/>
    </source>
</evidence>
<evidence type="ECO:0000256" key="3">
    <source>
        <dbReference type="SAM" id="Phobius"/>
    </source>
</evidence>
<dbReference type="InterPro" id="IPR011043">
    <property type="entry name" value="Gal_Oxase/kelch_b-propeller"/>
</dbReference>
<protein>
    <recommendedName>
        <fullName evidence="6">Kelch repeat-containing protein</fullName>
    </recommendedName>
</protein>
<dbReference type="PANTHER" id="PTHR47435:SF4">
    <property type="entry name" value="KELCH REPEAT PROTEIN (AFU_ORTHOLOGUE AFUA_5G12780)"/>
    <property type="match status" value="1"/>
</dbReference>
<feature type="region of interest" description="Disordered" evidence="2">
    <location>
        <begin position="358"/>
        <end position="411"/>
    </location>
</feature>
<keyword evidence="3" id="KW-0812">Transmembrane</keyword>
<dbReference type="SUPFAM" id="SSF50965">
    <property type="entry name" value="Galactose oxidase, central domain"/>
    <property type="match status" value="1"/>
</dbReference>
<evidence type="ECO:0008006" key="6">
    <source>
        <dbReference type="Google" id="ProtNLM"/>
    </source>
</evidence>
<dbReference type="OrthoDB" id="10251809at2759"/>
<feature type="compositionally biased region" description="Polar residues" evidence="2">
    <location>
        <begin position="453"/>
        <end position="483"/>
    </location>
</feature>
<evidence type="ECO:0000256" key="2">
    <source>
        <dbReference type="SAM" id="MobiDB-lite"/>
    </source>
</evidence>
<dbReference type="Proteomes" id="UP000054544">
    <property type="component" value="Unassembled WGS sequence"/>
</dbReference>
<feature type="compositionally biased region" description="Polar residues" evidence="2">
    <location>
        <begin position="385"/>
        <end position="395"/>
    </location>
</feature>
<keyword evidence="3" id="KW-0472">Membrane</keyword>
<reference evidence="5" key="1">
    <citation type="journal article" date="2014" name="BMC Genomics">
        <title>The genome sequence of the biocontrol fungus Metarhizium anisopliae and comparative genomics of Metarhizium species.</title>
        <authorList>
            <person name="Pattemore J.A."/>
            <person name="Hane J.K."/>
            <person name="Williams A.H."/>
            <person name="Wilson B.A."/>
            <person name="Stodart B.J."/>
            <person name="Ash G.J."/>
        </authorList>
    </citation>
    <scope>NUCLEOTIDE SEQUENCE [LARGE SCALE GENOMIC DNA]</scope>
    <source>
        <strain evidence="5">BRIP 53293</strain>
    </source>
</reference>
<feature type="compositionally biased region" description="Polar residues" evidence="2">
    <location>
        <begin position="500"/>
        <end position="515"/>
    </location>
</feature>
<organism evidence="4 5">
    <name type="scientific">Metarhizium anisopliae BRIP 53293</name>
    <dbReference type="NCBI Taxonomy" id="1291518"/>
    <lineage>
        <taxon>Eukaryota</taxon>
        <taxon>Fungi</taxon>
        <taxon>Dikarya</taxon>
        <taxon>Ascomycota</taxon>
        <taxon>Pezizomycotina</taxon>
        <taxon>Sordariomycetes</taxon>
        <taxon>Hypocreomycetidae</taxon>
        <taxon>Hypocreales</taxon>
        <taxon>Clavicipitaceae</taxon>
        <taxon>Metarhizium</taxon>
    </lineage>
</organism>
<feature type="compositionally biased region" description="Low complexity" evidence="2">
    <location>
        <begin position="485"/>
        <end position="497"/>
    </location>
</feature>
<feature type="region of interest" description="Disordered" evidence="2">
    <location>
        <begin position="449"/>
        <end position="526"/>
    </location>
</feature>
<dbReference type="EMBL" id="KE384753">
    <property type="protein sequence ID" value="KJK74965.1"/>
    <property type="molecule type" value="Genomic_DNA"/>
</dbReference>
<name>A0A0D9NQR8_METAN</name>
<evidence type="ECO:0000313" key="4">
    <source>
        <dbReference type="EMBL" id="KJK74965.1"/>
    </source>
</evidence>
<gene>
    <name evidence="4" type="ORF">H634G_09799</name>
</gene>
<accession>A0A0D9NQR8</accession>
<evidence type="ECO:0000256" key="1">
    <source>
        <dbReference type="ARBA" id="ARBA00022737"/>
    </source>
</evidence>
<sequence>MSRHGKVRNVDKELVRVPITREELSGGALWGDEVNKRFYLYGGDWNLGFAQQPFRLLSYDILYNKWDDFGAPQLSPPPQIASFGASAGVSETGMGYYYGGWISNVSMNGWGQPRTMSSNFYSYTYDKSIWTQAASPDSKARAEGAMVWIPAGDPLGLLIYMGGVVSPSNGTSGNGTMAPQPFDKIFVFDATGNSWSVQTATGVIPQNRRQFCIDVAWAPDKSSFNIYLWGGLSVPPPLVNTTSFNDIYILTIPSFTWVKAYPDHHGNATLPPQYGHYSASCNIVKSMSQLLVIGGTYPDTNACDLAANIWGQHNFWTGTSQNAGNNETYWAQYDPNITTNVVPVDVYSVVGGTKEGGATLASPKGGFDPDNKPLQDLLGRRPSIASRSPTRQVTLPTNSTTPKPTQPPQPGLSGGAIAGIVIGSIAGFAILLLAWFIMGRRIVRRRNERRQSMMEQSSRLYSVTSSTAEAPSMTMSVDASNYAASRLSRPQSSLLPPTELPSQPDDNFQALNTVSEMPPQDIEPGK</sequence>
<dbReference type="AlphaFoldDB" id="A0A0D9NQR8"/>
<dbReference type="STRING" id="1291518.A0A0D9NQR8"/>
<keyword evidence="5" id="KW-1185">Reference proteome</keyword>
<dbReference type="PANTHER" id="PTHR47435">
    <property type="entry name" value="KELCH REPEAT PROTEIN (AFU_ORTHOLOGUE AFUA_5G12780)"/>
    <property type="match status" value="1"/>
</dbReference>
<proteinExistence type="predicted"/>